<dbReference type="PANTHER" id="PTHR32552">
    <property type="entry name" value="FERRICHROME IRON RECEPTOR-RELATED"/>
    <property type="match status" value="1"/>
</dbReference>
<dbReference type="InterPro" id="IPR037066">
    <property type="entry name" value="Plug_dom_sf"/>
</dbReference>
<comment type="subcellular location">
    <subcellularLocation>
        <location evidence="1 11">Cell outer membrane</location>
        <topology evidence="1 11">Multi-pass membrane protein</topology>
    </subcellularLocation>
</comment>
<dbReference type="RefSeq" id="WP_068712998.1">
    <property type="nucleotide sequence ID" value="NZ_LSZP01000059.1"/>
</dbReference>
<dbReference type="OrthoDB" id="9760333at2"/>
<evidence type="ECO:0000313" key="15">
    <source>
        <dbReference type="Proteomes" id="UP000071392"/>
    </source>
</evidence>
<dbReference type="STRING" id="1548208.AXK12_07425"/>
<dbReference type="EMBL" id="LSZP01000059">
    <property type="protein sequence ID" value="KXU34300.1"/>
    <property type="molecule type" value="Genomic_DNA"/>
</dbReference>
<comment type="similarity">
    <text evidence="11">Belongs to the TonB-dependent receptor family.</text>
</comment>
<dbReference type="PROSITE" id="PS52016">
    <property type="entry name" value="TONB_DEPENDENT_REC_3"/>
    <property type="match status" value="1"/>
</dbReference>
<keyword evidence="8" id="KW-0406">Ion transport</keyword>
<keyword evidence="7" id="KW-0408">Iron</keyword>
<dbReference type="Gene3D" id="2.170.130.10">
    <property type="entry name" value="TonB-dependent receptor, plug domain"/>
    <property type="match status" value="1"/>
</dbReference>
<dbReference type="PANTHER" id="PTHR32552:SF68">
    <property type="entry name" value="FERRICHROME OUTER MEMBRANE TRANSPORTER_PHAGE RECEPTOR"/>
    <property type="match status" value="1"/>
</dbReference>
<evidence type="ECO:0000256" key="8">
    <source>
        <dbReference type="ARBA" id="ARBA00023065"/>
    </source>
</evidence>
<reference evidence="14 15" key="1">
    <citation type="submission" date="2016-02" db="EMBL/GenBank/DDBJ databases">
        <authorList>
            <person name="Wen L."/>
            <person name="He K."/>
            <person name="Yang H."/>
        </authorList>
    </citation>
    <scope>NUCLEOTIDE SEQUENCE [LARGE SCALE GENOMIC DNA]</scope>
    <source>
        <strain evidence="14 15">CV41</strain>
    </source>
</reference>
<keyword evidence="10 11" id="KW-0998">Cell outer membrane</keyword>
<protein>
    <recommendedName>
        <fullName evidence="13">TonB-dependent receptor plug domain-containing protein</fullName>
    </recommendedName>
</protein>
<evidence type="ECO:0000256" key="11">
    <source>
        <dbReference type="PROSITE-ProRule" id="PRU01360"/>
    </source>
</evidence>
<dbReference type="GO" id="GO:0009279">
    <property type="term" value="C:cell outer membrane"/>
    <property type="evidence" value="ECO:0007669"/>
    <property type="project" value="UniProtKB-SubCell"/>
</dbReference>
<evidence type="ECO:0000256" key="7">
    <source>
        <dbReference type="ARBA" id="ARBA00023004"/>
    </source>
</evidence>
<feature type="signal peptide" evidence="12">
    <location>
        <begin position="1"/>
        <end position="26"/>
    </location>
</feature>
<evidence type="ECO:0000256" key="9">
    <source>
        <dbReference type="ARBA" id="ARBA00023136"/>
    </source>
</evidence>
<keyword evidence="3 11" id="KW-1134">Transmembrane beta strand</keyword>
<keyword evidence="2 11" id="KW-0813">Transport</keyword>
<evidence type="ECO:0000256" key="12">
    <source>
        <dbReference type="SAM" id="SignalP"/>
    </source>
</evidence>
<organism evidence="14 15">
    <name type="scientific">Cephaloticoccus capnophilus</name>
    <dbReference type="NCBI Taxonomy" id="1548208"/>
    <lineage>
        <taxon>Bacteria</taxon>
        <taxon>Pseudomonadati</taxon>
        <taxon>Verrucomicrobiota</taxon>
        <taxon>Opitutia</taxon>
        <taxon>Opitutales</taxon>
        <taxon>Opitutaceae</taxon>
        <taxon>Cephaloticoccus</taxon>
    </lineage>
</organism>
<evidence type="ECO:0000259" key="13">
    <source>
        <dbReference type="Pfam" id="PF07715"/>
    </source>
</evidence>
<name>A0A139SIJ5_9BACT</name>
<gene>
    <name evidence="14" type="ORF">AXK12_07425</name>
</gene>
<evidence type="ECO:0000256" key="10">
    <source>
        <dbReference type="ARBA" id="ARBA00023237"/>
    </source>
</evidence>
<feature type="chain" id="PRO_5007299216" description="TonB-dependent receptor plug domain-containing protein" evidence="12">
    <location>
        <begin position="27"/>
        <end position="774"/>
    </location>
</feature>
<keyword evidence="9 11" id="KW-0472">Membrane</keyword>
<dbReference type="Proteomes" id="UP000071392">
    <property type="component" value="Unassembled WGS sequence"/>
</dbReference>
<sequence length="774" mass="84138">MSYSKLLGRALPGLSLAMGLSSFSYAQLAPSDTSDDQVDEDTVVLSPFEVSSAATGRYQANDVVSGGRISTNVLDAPGSITVLTSDFIKDIGGGRVLDVAKYVAGVTESTIPNAQDRAYIRGFQGASALVDGFMTASDANYDYVAIERMEVTKGPDAVLQPAGIPGGSINLVTKKPQWDFGGSLKLKLGEYDANRIEADVTGPINSALAYRLVMAGQDSRSYMRNSFRDSLFINPSIAWRISPSTQLVLRYEHYDFKSSQLEGLSIDPTVGTDDEFRTFPGMPTDFNPEPGKEFASRVSRFNTGTMLLTSVITDRLSVRLSGRLQHIQGGASAFHYGFLDKDGNVTEGGSRNPFTGKWEGGVLWVNTSTDPANPNWVATPATQPTGSFRHAGNYSKSQVWYRDLQNDWAYVVDSDFAKSSTLIGFSYRYAHNNSQSGAESLPDFTIDDVPNGPIITKPYGGDSRGITTSYQTYATETLEFFKNRLILSGGIAHMSFSGSSQDKLSDPITDGPFPVPAGMTYPGSGSKATYNYGVVVKPTENISLYYGHTENAVPSGDHKETYKGEDPFTLGTQDDLGLKLRLFDGRLFATIAYYEITQENYAVADPRNSELPPPPLYYPDILLHREAKGWEFQVIGSITPQLSFIASYADTKNRDPNGIMLRGAAEDSASGFVRYEFGPGPLKGLSAGIGANWLSKRALDTATGLTPAGVPNQPSAYLPPRTLVDAYVAYEWGAWSARVDVTNLTDQLDFIPQGRNMIWPVNPRAFSGSVTWTF</sequence>
<evidence type="ECO:0000256" key="5">
    <source>
        <dbReference type="ARBA" id="ARBA00022692"/>
    </source>
</evidence>
<dbReference type="InterPro" id="IPR012910">
    <property type="entry name" value="Plug_dom"/>
</dbReference>
<feature type="domain" description="TonB-dependent receptor plug" evidence="13">
    <location>
        <begin position="74"/>
        <end position="167"/>
    </location>
</feature>
<keyword evidence="4" id="KW-0410">Iron transport</keyword>
<keyword evidence="6 12" id="KW-0732">Signal</keyword>
<keyword evidence="5 11" id="KW-0812">Transmembrane</keyword>
<dbReference type="GO" id="GO:0015344">
    <property type="term" value="F:siderophore uptake transmembrane transporter activity"/>
    <property type="evidence" value="ECO:0007669"/>
    <property type="project" value="TreeGrafter"/>
</dbReference>
<dbReference type="AlphaFoldDB" id="A0A139SIJ5"/>
<evidence type="ECO:0000256" key="1">
    <source>
        <dbReference type="ARBA" id="ARBA00004571"/>
    </source>
</evidence>
<dbReference type="SUPFAM" id="SSF56935">
    <property type="entry name" value="Porins"/>
    <property type="match status" value="1"/>
</dbReference>
<dbReference type="InterPro" id="IPR039426">
    <property type="entry name" value="TonB-dep_rcpt-like"/>
</dbReference>
<dbReference type="InterPro" id="IPR036942">
    <property type="entry name" value="Beta-barrel_TonB_sf"/>
</dbReference>
<evidence type="ECO:0000256" key="3">
    <source>
        <dbReference type="ARBA" id="ARBA00022452"/>
    </source>
</evidence>
<evidence type="ECO:0000256" key="6">
    <source>
        <dbReference type="ARBA" id="ARBA00022729"/>
    </source>
</evidence>
<evidence type="ECO:0000313" key="14">
    <source>
        <dbReference type="EMBL" id="KXU34300.1"/>
    </source>
</evidence>
<evidence type="ECO:0000256" key="4">
    <source>
        <dbReference type="ARBA" id="ARBA00022496"/>
    </source>
</evidence>
<keyword evidence="15" id="KW-1185">Reference proteome</keyword>
<dbReference type="Gene3D" id="2.40.170.20">
    <property type="entry name" value="TonB-dependent receptor, beta-barrel domain"/>
    <property type="match status" value="1"/>
</dbReference>
<evidence type="ECO:0000256" key="2">
    <source>
        <dbReference type="ARBA" id="ARBA00022448"/>
    </source>
</evidence>
<accession>A0A139SIJ5</accession>
<dbReference type="Pfam" id="PF07715">
    <property type="entry name" value="Plug"/>
    <property type="match status" value="1"/>
</dbReference>
<comment type="caution">
    <text evidence="14">The sequence shown here is derived from an EMBL/GenBank/DDBJ whole genome shotgun (WGS) entry which is preliminary data.</text>
</comment>
<proteinExistence type="inferred from homology"/>